<accession>A0A5S6PWE9</accession>
<evidence type="ECO:0000313" key="1">
    <source>
        <dbReference type="EMBL" id="VIO99986.1"/>
    </source>
</evidence>
<protein>
    <submittedName>
        <fullName evidence="3">Major facilitator superfamily (MFS) profile domain-containing protein</fullName>
    </submittedName>
</protein>
<dbReference type="CTD" id="6100177"/>
<organism evidence="1">
    <name type="scientific">Brugia malayi</name>
    <name type="common">Filarial nematode worm</name>
    <dbReference type="NCBI Taxonomy" id="6279"/>
    <lineage>
        <taxon>Eukaryota</taxon>
        <taxon>Metazoa</taxon>
        <taxon>Ecdysozoa</taxon>
        <taxon>Nematoda</taxon>
        <taxon>Chromadorea</taxon>
        <taxon>Rhabditida</taxon>
        <taxon>Spirurina</taxon>
        <taxon>Spiruromorpha</taxon>
        <taxon>Filarioidea</taxon>
        <taxon>Onchocercidae</taxon>
        <taxon>Brugia</taxon>
    </lineage>
</organism>
<dbReference type="WBParaSite" id="Bm8747b.1">
    <property type="protein sequence ID" value="Bm8747b.1"/>
    <property type="gene ID" value="WBGene00229008"/>
</dbReference>
<dbReference type="AlphaFoldDB" id="A0A4E9FSX3"/>
<reference evidence="1" key="2">
    <citation type="submission" date="2019-04" db="EMBL/GenBank/DDBJ databases">
        <authorList>
            <person name="Howe K."/>
            <person name="Paulini M."/>
            <person name="Williams G."/>
        </authorList>
    </citation>
    <scope>NUCLEOTIDE SEQUENCE [LARGE SCALE GENOMIC DNA]</scope>
    <source>
        <strain evidence="1">FR3</strain>
    </source>
</reference>
<dbReference type="RefSeq" id="XP_042938763.1">
    <property type="nucleotide sequence ID" value="XM_043082829.1"/>
</dbReference>
<dbReference type="OrthoDB" id="5847693at2759"/>
<dbReference type="InterPro" id="IPR036259">
    <property type="entry name" value="MFS_trans_sf"/>
</dbReference>
<dbReference type="GeneID" id="6100177"/>
<dbReference type="Proteomes" id="UP000006672">
    <property type="component" value="Unassembled WGS sequence"/>
</dbReference>
<dbReference type="SUPFAM" id="SSF103473">
    <property type="entry name" value="MFS general substrate transporter"/>
    <property type="match status" value="1"/>
</dbReference>
<sequence>MYDTQTCTMVIYNSCMHDAQTYTIVGVLETFVSLGSTAGPLFGGVLYELGFKLPFIVLSYPCHETNTSKKRCDS</sequence>
<dbReference type="Gene3D" id="1.20.1250.20">
    <property type="entry name" value="MFS general substrate transporter like domains"/>
    <property type="match status" value="1"/>
</dbReference>
<dbReference type="EMBL" id="CAAKNF010000007">
    <property type="protein sequence ID" value="VIO99986.1"/>
    <property type="molecule type" value="Genomic_DNA"/>
</dbReference>
<proteinExistence type="predicted"/>
<reference evidence="2" key="1">
    <citation type="journal article" date="2007" name="Science">
        <title>Draft genome of the filarial nematode parasite Brugia malayi.</title>
        <authorList>
            <person name="Ghedin E."/>
            <person name="Wang S."/>
            <person name="Spiro D."/>
            <person name="Caler E."/>
            <person name="Zhao Q."/>
            <person name="Crabtree J."/>
            <person name="Allen J.E."/>
            <person name="Delcher A.L."/>
            <person name="Guiliano D.B."/>
            <person name="Miranda-Saavedra D."/>
            <person name="Angiuoli S.V."/>
            <person name="Creasy T."/>
            <person name="Amedeo P."/>
            <person name="Haas B."/>
            <person name="El-Sayed N.M."/>
            <person name="Wortman J.R."/>
            <person name="Feldblyum T."/>
            <person name="Tallon L."/>
            <person name="Schatz M."/>
            <person name="Shumway M."/>
            <person name="Koo H."/>
            <person name="Salzberg S.L."/>
            <person name="Schobel S."/>
            <person name="Pertea M."/>
            <person name="Pop M."/>
            <person name="White O."/>
            <person name="Barton G.J."/>
            <person name="Carlow C.K."/>
            <person name="Crawford M.J."/>
            <person name="Daub J."/>
            <person name="Dimmic M.W."/>
            <person name="Estes C.F."/>
            <person name="Foster J.M."/>
            <person name="Ganatra M."/>
            <person name="Gregory W.F."/>
            <person name="Johnson N.M."/>
            <person name="Jin J."/>
            <person name="Komuniecki R."/>
            <person name="Korf I."/>
            <person name="Kumar S."/>
            <person name="Laney S."/>
            <person name="Li B.W."/>
            <person name="Li W."/>
            <person name="Lindblom T.H."/>
            <person name="Lustigman S."/>
            <person name="Ma D."/>
            <person name="Maina C.V."/>
            <person name="Martin D.M."/>
            <person name="McCarter J.P."/>
            <person name="McReynolds L."/>
            <person name="Mitreva M."/>
            <person name="Nutman T.B."/>
            <person name="Parkinson J."/>
            <person name="Peregrin-Alvarez J.M."/>
            <person name="Poole C."/>
            <person name="Ren Q."/>
            <person name="Saunders L."/>
            <person name="Sluder A.E."/>
            <person name="Smith K."/>
            <person name="Stanke M."/>
            <person name="Unnasch T.R."/>
            <person name="Ware J."/>
            <person name="Wei A.D."/>
            <person name="Weil G."/>
            <person name="Williams D.J."/>
            <person name="Zhang Y."/>
            <person name="Williams S.A."/>
            <person name="Fraser-Liggett C."/>
            <person name="Slatko B."/>
            <person name="Blaxter M.L."/>
            <person name="Scott A.L."/>
        </authorList>
    </citation>
    <scope>NUCLEOTIDE SEQUENCE</scope>
    <source>
        <strain evidence="2">FR3</strain>
    </source>
</reference>
<name>A0A4E9FSX3_BRUMA</name>
<evidence type="ECO:0000313" key="2">
    <source>
        <dbReference type="Proteomes" id="UP000006672"/>
    </source>
</evidence>
<evidence type="ECO:0000313" key="3">
    <source>
        <dbReference type="WBParaSite" id="Bm8747b.1"/>
    </source>
</evidence>
<gene>
    <name evidence="1 3" type="primary">Bm8747</name>
    <name evidence="1" type="ORF">BM_BM8747</name>
</gene>
<reference evidence="3" key="3">
    <citation type="submission" date="2019-12" db="UniProtKB">
        <authorList>
            <consortium name="WormBaseParasite"/>
        </authorList>
    </citation>
    <scope>IDENTIFICATION</scope>
</reference>
<accession>A0A4E9FSX3</accession>
<keyword evidence="2" id="KW-1185">Reference proteome</keyword>